<dbReference type="PANTHER" id="PTHR30509">
    <property type="entry name" value="P-HYDROXYBENZOIC ACID EFFLUX PUMP SUBUNIT-RELATED"/>
    <property type="match status" value="1"/>
</dbReference>
<feature type="transmembrane region" description="Helical" evidence="7">
    <location>
        <begin position="367"/>
        <end position="386"/>
    </location>
</feature>
<name>A0AAI8KFN5_9PSED</name>
<dbReference type="AlphaFoldDB" id="A0AAI8KFN5"/>
<feature type="transmembrane region" description="Helical" evidence="7">
    <location>
        <begin position="103"/>
        <end position="133"/>
    </location>
</feature>
<keyword evidence="3 7" id="KW-0812">Transmembrane</keyword>
<evidence type="ECO:0000259" key="8">
    <source>
        <dbReference type="Pfam" id="PF13515"/>
    </source>
</evidence>
<keyword evidence="5 7" id="KW-0472">Membrane</keyword>
<feature type="transmembrane region" description="Helical" evidence="7">
    <location>
        <begin position="67"/>
        <end position="91"/>
    </location>
</feature>
<keyword evidence="2" id="KW-1003">Cell membrane</keyword>
<evidence type="ECO:0000256" key="4">
    <source>
        <dbReference type="ARBA" id="ARBA00022989"/>
    </source>
</evidence>
<feature type="transmembrane region" description="Helical" evidence="7">
    <location>
        <begin position="153"/>
        <end position="174"/>
    </location>
</feature>
<dbReference type="PANTHER" id="PTHR30509:SF9">
    <property type="entry name" value="MULTIDRUG RESISTANCE PROTEIN MDTO"/>
    <property type="match status" value="1"/>
</dbReference>
<feature type="transmembrane region" description="Helical" evidence="7">
    <location>
        <begin position="417"/>
        <end position="436"/>
    </location>
</feature>
<organism evidence="9 10">
    <name type="scientific">Pseudomonas parafulva</name>
    <dbReference type="NCBI Taxonomy" id="157782"/>
    <lineage>
        <taxon>Bacteria</taxon>
        <taxon>Pseudomonadati</taxon>
        <taxon>Pseudomonadota</taxon>
        <taxon>Gammaproteobacteria</taxon>
        <taxon>Pseudomonadales</taxon>
        <taxon>Pseudomonadaceae</taxon>
        <taxon>Pseudomonas</taxon>
    </lineage>
</organism>
<dbReference type="EMBL" id="CP031641">
    <property type="protein sequence ID" value="AXO90732.1"/>
    <property type="molecule type" value="Genomic_DNA"/>
</dbReference>
<accession>A0AAI8KFN5</accession>
<evidence type="ECO:0000256" key="2">
    <source>
        <dbReference type="ARBA" id="ARBA00022475"/>
    </source>
</evidence>
<keyword evidence="10" id="KW-1185">Reference proteome</keyword>
<keyword evidence="4 7" id="KW-1133">Transmembrane helix</keyword>
<dbReference type="RefSeq" id="WP_116889969.1">
    <property type="nucleotide sequence ID" value="NZ_CP031641.1"/>
</dbReference>
<evidence type="ECO:0000256" key="1">
    <source>
        <dbReference type="ARBA" id="ARBA00004651"/>
    </source>
</evidence>
<evidence type="ECO:0000313" key="9">
    <source>
        <dbReference type="EMBL" id="AXO90732.1"/>
    </source>
</evidence>
<feature type="transmembrane region" description="Helical" evidence="7">
    <location>
        <begin position="28"/>
        <end position="61"/>
    </location>
</feature>
<sequence length="658" mass="72630">MTGLTGTKQPTLRLIVDEMRAYPGRLNLVLRTVLSCAVVILVSMSLQLPLLALSLIVVFYVTQSNVVITRLVGMLFLIGTTLAIGASILLLKFTYAYPLLRILGAATLFFISAYLMRVTTIGVVFFIVGIVVIYVQTFADGTDQPELVVRSMLWVWVAVCYAIAVTLCVNTLFLPLEPFRQLQALIARQLECIAAVISGTQPGQPIDAQHIQRTAISLQQLLRFACMRDPDVRQAQTRHMARINAVCRLLMLAAQLPDDHERPAEAAQLSRAVLDLTTMEAESATQAPPRLDHLDTRRLSGVFEEVRITLLSLSSPQRTGEMSPSQKPPVLTVDAFTNPRYAQFALKTLLAAMLCYLFYMASDWPGIHTIMLTCLIVAQPSLGATWMRASLRLGGALIGSTLALAMMVWVIPHTEGIVGLLFMTLPVMAFSAWVATGSERISYAGVQIMFTFALALLESFGPSTQLTDIRDRMIGIVMGVLISVVIHAVLWPEAEGEDVQRRIVSLLQRVAACLRKQAPVAGDASLWAEIGQCEAALARMALEPSWQAGETHQEGLTYRLQQLLSTTRYLLLVNDALQIEIAHRPLSIGNQHVWDEINMGIGVVLGEGITLIEQPHLSLKPDRKLALLHTHAQRNISDPELKRRVLDMLEALSRLLQH</sequence>
<evidence type="ECO:0000256" key="5">
    <source>
        <dbReference type="ARBA" id="ARBA00023136"/>
    </source>
</evidence>
<evidence type="ECO:0000256" key="7">
    <source>
        <dbReference type="SAM" id="Phobius"/>
    </source>
</evidence>
<dbReference type="Proteomes" id="UP000258127">
    <property type="component" value="Chromosome"/>
</dbReference>
<feature type="transmembrane region" description="Helical" evidence="7">
    <location>
        <begin position="344"/>
        <end position="361"/>
    </location>
</feature>
<evidence type="ECO:0000313" key="10">
    <source>
        <dbReference type="Proteomes" id="UP000258127"/>
    </source>
</evidence>
<evidence type="ECO:0000256" key="3">
    <source>
        <dbReference type="ARBA" id="ARBA00022692"/>
    </source>
</evidence>
<comment type="similarity">
    <text evidence="6">Belongs to the YccS/YhfK family.</text>
</comment>
<feature type="transmembrane region" description="Helical" evidence="7">
    <location>
        <begin position="473"/>
        <end position="492"/>
    </location>
</feature>
<evidence type="ECO:0000256" key="6">
    <source>
        <dbReference type="ARBA" id="ARBA00043993"/>
    </source>
</evidence>
<comment type="subcellular location">
    <subcellularLocation>
        <location evidence="1">Cell membrane</location>
        <topology evidence="1">Multi-pass membrane protein</topology>
    </subcellularLocation>
</comment>
<dbReference type="InterPro" id="IPR049453">
    <property type="entry name" value="Memb_transporter_dom"/>
</dbReference>
<feature type="transmembrane region" description="Helical" evidence="7">
    <location>
        <begin position="443"/>
        <end position="461"/>
    </location>
</feature>
<feature type="transmembrane region" description="Helical" evidence="7">
    <location>
        <begin position="393"/>
        <end position="411"/>
    </location>
</feature>
<gene>
    <name evidence="9" type="ORF">DZC75_23020</name>
</gene>
<proteinExistence type="inferred from homology"/>
<dbReference type="Pfam" id="PF13515">
    <property type="entry name" value="FUSC_2"/>
    <property type="match status" value="1"/>
</dbReference>
<protein>
    <submittedName>
        <fullName evidence="9">FUSC family protein</fullName>
    </submittedName>
</protein>
<dbReference type="GO" id="GO:0005886">
    <property type="term" value="C:plasma membrane"/>
    <property type="evidence" value="ECO:0007669"/>
    <property type="project" value="UniProtKB-SubCell"/>
</dbReference>
<feature type="domain" description="Integral membrane bound transporter" evidence="8">
    <location>
        <begin position="354"/>
        <end position="486"/>
    </location>
</feature>
<reference evidence="9 10" key="1">
    <citation type="submission" date="2018-08" db="EMBL/GenBank/DDBJ databases">
        <authorList>
            <person name="Lee Y."/>
            <person name="Kakembo D."/>
        </authorList>
    </citation>
    <scope>NUCLEOTIDE SEQUENCE [LARGE SCALE GENOMIC DNA]</scope>
    <source>
        <strain evidence="9 10">JBCS1880</strain>
    </source>
</reference>